<dbReference type="Gene3D" id="3.90.550.10">
    <property type="entry name" value="Spore Coat Polysaccharide Biosynthesis Protein SpsA, Chain A"/>
    <property type="match status" value="1"/>
</dbReference>
<reference evidence="4" key="1">
    <citation type="journal article" date="2019" name="Int. J. Syst. Evol. Microbiol.">
        <title>The Global Catalogue of Microorganisms (GCM) 10K type strain sequencing project: providing services to taxonomists for standard genome sequencing and annotation.</title>
        <authorList>
            <consortium name="The Broad Institute Genomics Platform"/>
            <consortium name="The Broad Institute Genome Sequencing Center for Infectious Disease"/>
            <person name="Wu L."/>
            <person name="Ma J."/>
        </authorList>
    </citation>
    <scope>NUCLEOTIDE SEQUENCE [LARGE SCALE GENOMIC DNA]</scope>
    <source>
        <strain evidence="4">CGMCC 1.18578</strain>
    </source>
</reference>
<comment type="caution">
    <text evidence="3">The sequence shown here is derived from an EMBL/GenBank/DDBJ whole genome shotgun (WGS) entry which is preliminary data.</text>
</comment>
<feature type="domain" description="Glycosyltransferase 2-like" evidence="2">
    <location>
        <begin position="6"/>
        <end position="152"/>
    </location>
</feature>
<organism evidence="3 4">
    <name type="scientific">Cohnella yongneupensis</name>
    <dbReference type="NCBI Taxonomy" id="425006"/>
    <lineage>
        <taxon>Bacteria</taxon>
        <taxon>Bacillati</taxon>
        <taxon>Bacillota</taxon>
        <taxon>Bacilli</taxon>
        <taxon>Bacillales</taxon>
        <taxon>Paenibacillaceae</taxon>
        <taxon>Cohnella</taxon>
    </lineage>
</organism>
<gene>
    <name evidence="3" type="ORF">ACFPQ4_05705</name>
</gene>
<dbReference type="SUPFAM" id="SSF53448">
    <property type="entry name" value="Nucleotide-diphospho-sugar transferases"/>
    <property type="match status" value="1"/>
</dbReference>
<dbReference type="CDD" id="cd00761">
    <property type="entry name" value="Glyco_tranf_GTA_type"/>
    <property type="match status" value="1"/>
</dbReference>
<dbReference type="PANTHER" id="PTHR22916:SF3">
    <property type="entry name" value="UDP-GLCNAC:BETAGAL BETA-1,3-N-ACETYLGLUCOSAMINYLTRANSFERASE-LIKE PROTEIN 1"/>
    <property type="match status" value="1"/>
</dbReference>
<keyword evidence="4" id="KW-1185">Reference proteome</keyword>
<proteinExistence type="inferred from homology"/>
<dbReference type="PANTHER" id="PTHR22916">
    <property type="entry name" value="GLYCOSYLTRANSFERASE"/>
    <property type="match status" value="1"/>
</dbReference>
<accession>A0ABW0QW08</accession>
<evidence type="ECO:0000313" key="3">
    <source>
        <dbReference type="EMBL" id="MFC5528948.1"/>
    </source>
</evidence>
<dbReference type="RefSeq" id="WP_378110817.1">
    <property type="nucleotide sequence ID" value="NZ_JBHSNC010000017.1"/>
</dbReference>
<dbReference type="InterPro" id="IPR001173">
    <property type="entry name" value="Glyco_trans_2-like"/>
</dbReference>
<name>A0ABW0QW08_9BACL</name>
<comment type="similarity">
    <text evidence="1">Belongs to the glycosyltransferase 2 family.</text>
</comment>
<sequence length="406" mass="44716">MSAKVSIVIACYNKAEYIGDTLRSIINQAWNQIEVVLVNDGSTDETGSVIKEWEPRLSARGFDVIVINQANAGVAAAVKTGLLRSTGKYVCFPDADDELDPEYVSEPVRLLEADPSVDFAVCGLAARSIPNGTPVSVTFTDEISPNTAIEQVLLQRVHSSACVYLITREYAERCGLMRMVTDGAASQEPQITTLLFAHEHKLEKIDRPFYIYNTFSSALAAGRGEQQVSEHYRNRLRLYEQTIEQLSISPEDKARLKGMAAIGCRYMVTSIMMDGDADNEVFFRSLTNAILGVKPICQRVTGRIIAFGSLGKVARGLLPLLKGTPWEPHLFWDQAAFPGAALHDGSVVTKPDENHLERGDVLFCFPKSPAVFAEVHKIASSKGVTVLTWSDVIDYLAEQYNPLLHC</sequence>
<protein>
    <submittedName>
        <fullName evidence="3">Glycosyltransferase family 2 protein</fullName>
    </submittedName>
</protein>
<evidence type="ECO:0000256" key="1">
    <source>
        <dbReference type="ARBA" id="ARBA00006739"/>
    </source>
</evidence>
<dbReference type="InterPro" id="IPR029044">
    <property type="entry name" value="Nucleotide-diphossugar_trans"/>
</dbReference>
<dbReference type="EMBL" id="JBHSNC010000017">
    <property type="protein sequence ID" value="MFC5528948.1"/>
    <property type="molecule type" value="Genomic_DNA"/>
</dbReference>
<dbReference type="Proteomes" id="UP001596108">
    <property type="component" value="Unassembled WGS sequence"/>
</dbReference>
<dbReference type="Pfam" id="PF00535">
    <property type="entry name" value="Glycos_transf_2"/>
    <property type="match status" value="1"/>
</dbReference>
<evidence type="ECO:0000313" key="4">
    <source>
        <dbReference type="Proteomes" id="UP001596108"/>
    </source>
</evidence>
<evidence type="ECO:0000259" key="2">
    <source>
        <dbReference type="Pfam" id="PF00535"/>
    </source>
</evidence>